<keyword evidence="2" id="KW-1185">Reference proteome</keyword>
<dbReference type="EMBL" id="KN817527">
    <property type="protein sequence ID" value="KJA26580.1"/>
    <property type="molecule type" value="Genomic_DNA"/>
</dbReference>
<sequence length="192" mass="21160">MSTAPLLSPPALLLSSPSGAFVGVPSGRLPPSPPTQTSLSLVAQALDSHRSIRYRSDPVCRVREIAFLVLRFVQGRAGPHHPKASPRRAVFLELRVLLPRRRTVRVHDALPARRPASAYVSSSIASRLFLLRSFSSPFPSFPSIPSTYKGAAMNSDSAPRKRWARARLLPTVHCMPRPFCACRVRLARVVHE</sequence>
<name>A0A0D2Q4R8_HYPSF</name>
<dbReference type="AlphaFoldDB" id="A0A0D2Q4R8"/>
<accession>A0A0D2Q4R8</accession>
<dbReference type="Proteomes" id="UP000054270">
    <property type="component" value="Unassembled WGS sequence"/>
</dbReference>
<gene>
    <name evidence="1" type="ORF">HYPSUDRAFT_36290</name>
</gene>
<proteinExistence type="predicted"/>
<reference evidence="2" key="1">
    <citation type="submission" date="2014-04" db="EMBL/GenBank/DDBJ databases">
        <title>Evolutionary Origins and Diversification of the Mycorrhizal Mutualists.</title>
        <authorList>
            <consortium name="DOE Joint Genome Institute"/>
            <consortium name="Mycorrhizal Genomics Consortium"/>
            <person name="Kohler A."/>
            <person name="Kuo A."/>
            <person name="Nagy L.G."/>
            <person name="Floudas D."/>
            <person name="Copeland A."/>
            <person name="Barry K.W."/>
            <person name="Cichocki N."/>
            <person name="Veneault-Fourrey C."/>
            <person name="LaButti K."/>
            <person name="Lindquist E.A."/>
            <person name="Lipzen A."/>
            <person name="Lundell T."/>
            <person name="Morin E."/>
            <person name="Murat C."/>
            <person name="Riley R."/>
            <person name="Ohm R."/>
            <person name="Sun H."/>
            <person name="Tunlid A."/>
            <person name="Henrissat B."/>
            <person name="Grigoriev I.V."/>
            <person name="Hibbett D.S."/>
            <person name="Martin F."/>
        </authorList>
    </citation>
    <scope>NUCLEOTIDE SEQUENCE [LARGE SCALE GENOMIC DNA]</scope>
    <source>
        <strain evidence="2">FD-334 SS-4</strain>
    </source>
</reference>
<evidence type="ECO:0000313" key="1">
    <source>
        <dbReference type="EMBL" id="KJA26580.1"/>
    </source>
</evidence>
<evidence type="ECO:0000313" key="2">
    <source>
        <dbReference type="Proteomes" id="UP000054270"/>
    </source>
</evidence>
<organism evidence="1 2">
    <name type="scientific">Hypholoma sublateritium (strain FD-334 SS-4)</name>
    <dbReference type="NCBI Taxonomy" id="945553"/>
    <lineage>
        <taxon>Eukaryota</taxon>
        <taxon>Fungi</taxon>
        <taxon>Dikarya</taxon>
        <taxon>Basidiomycota</taxon>
        <taxon>Agaricomycotina</taxon>
        <taxon>Agaricomycetes</taxon>
        <taxon>Agaricomycetidae</taxon>
        <taxon>Agaricales</taxon>
        <taxon>Agaricineae</taxon>
        <taxon>Strophariaceae</taxon>
        <taxon>Hypholoma</taxon>
    </lineage>
</organism>
<protein>
    <submittedName>
        <fullName evidence="1">Uncharacterized protein</fullName>
    </submittedName>
</protein>